<dbReference type="KEGG" id="spar:SPRG_17409"/>
<dbReference type="EMBL" id="KK583790">
    <property type="protein sequence ID" value="KDO17078.1"/>
    <property type="molecule type" value="Genomic_DNA"/>
</dbReference>
<accession>A0A067BFZ4</accession>
<keyword evidence="2" id="KW-1185">Reference proteome</keyword>
<evidence type="ECO:0000313" key="2">
    <source>
        <dbReference type="Proteomes" id="UP000030745"/>
    </source>
</evidence>
<organism evidence="1 2">
    <name type="scientific">Saprolegnia parasitica (strain CBS 223.65)</name>
    <dbReference type="NCBI Taxonomy" id="695850"/>
    <lineage>
        <taxon>Eukaryota</taxon>
        <taxon>Sar</taxon>
        <taxon>Stramenopiles</taxon>
        <taxon>Oomycota</taxon>
        <taxon>Saprolegniomycetes</taxon>
        <taxon>Saprolegniales</taxon>
        <taxon>Saprolegniaceae</taxon>
        <taxon>Saprolegnia</taxon>
    </lineage>
</organism>
<dbReference type="RefSeq" id="XP_012212214.1">
    <property type="nucleotide sequence ID" value="XM_012356824.1"/>
</dbReference>
<dbReference type="GeneID" id="24138951"/>
<name>A0A067BFZ4_SAPPC</name>
<reference evidence="1 2" key="1">
    <citation type="journal article" date="2013" name="PLoS Genet.">
        <title>Distinctive expansion of potential virulence genes in the genome of the oomycete fish pathogen Saprolegnia parasitica.</title>
        <authorList>
            <person name="Jiang R.H."/>
            <person name="de Bruijn I."/>
            <person name="Haas B.J."/>
            <person name="Belmonte R."/>
            <person name="Lobach L."/>
            <person name="Christie J."/>
            <person name="van den Ackerveken G."/>
            <person name="Bottin A."/>
            <person name="Bulone V."/>
            <person name="Diaz-Moreno S.M."/>
            <person name="Dumas B."/>
            <person name="Fan L."/>
            <person name="Gaulin E."/>
            <person name="Govers F."/>
            <person name="Grenville-Briggs L.J."/>
            <person name="Horner N.R."/>
            <person name="Levin J.Z."/>
            <person name="Mammella M."/>
            <person name="Meijer H.J."/>
            <person name="Morris P."/>
            <person name="Nusbaum C."/>
            <person name="Oome S."/>
            <person name="Phillips A.J."/>
            <person name="van Rooyen D."/>
            <person name="Rzeszutek E."/>
            <person name="Saraiva M."/>
            <person name="Secombes C.J."/>
            <person name="Seidl M.F."/>
            <person name="Snel B."/>
            <person name="Stassen J.H."/>
            <person name="Sykes S."/>
            <person name="Tripathy S."/>
            <person name="van den Berg H."/>
            <person name="Vega-Arreguin J.C."/>
            <person name="Wawra S."/>
            <person name="Young S.K."/>
            <person name="Zeng Q."/>
            <person name="Dieguez-Uribeondo J."/>
            <person name="Russ C."/>
            <person name="Tyler B.M."/>
            <person name="van West P."/>
        </authorList>
    </citation>
    <scope>NUCLEOTIDE SEQUENCE [LARGE SCALE GENOMIC DNA]</scope>
    <source>
        <strain evidence="1 2">CBS 223.65</strain>
    </source>
</reference>
<dbReference type="Proteomes" id="UP000030745">
    <property type="component" value="Unassembled WGS sequence"/>
</dbReference>
<dbReference type="AlphaFoldDB" id="A0A067BFZ4"/>
<proteinExistence type="predicted"/>
<gene>
    <name evidence="1" type="ORF">SPRG_17409</name>
</gene>
<dbReference type="VEuPathDB" id="FungiDB:SPRG_17409"/>
<evidence type="ECO:0000313" key="1">
    <source>
        <dbReference type="EMBL" id="KDO17078.1"/>
    </source>
</evidence>
<feature type="non-terminal residue" evidence="1">
    <location>
        <position position="1"/>
    </location>
</feature>
<sequence>KIEFAATIQGAGSASRPRTLTTSCTLATTSFRRSRPSATASCAVRRSAGAHCPESRAAIA</sequence>
<protein>
    <submittedName>
        <fullName evidence="1">Uncharacterized protein</fullName>
    </submittedName>
</protein>